<gene>
    <name evidence="1" type="ORF">CURHAP_LOCUS50759</name>
</gene>
<proteinExistence type="predicted"/>
<accession>A0A6J5VXT6</accession>
<dbReference type="AlphaFoldDB" id="A0A6J5VXT6"/>
<dbReference type="EMBL" id="CAEKDK010000008">
    <property type="protein sequence ID" value="CAB4290658.1"/>
    <property type="molecule type" value="Genomic_DNA"/>
</dbReference>
<sequence length="89" mass="10530">MVSSRSLFCLLSFLLWRIWLLVWLKQVCFYFNSLKIFRSSIADMGSTSICSPRKYGIKQQLGFEAWSSLSQSNLVQSKNYREVYSHSWF</sequence>
<dbReference type="Proteomes" id="UP000507222">
    <property type="component" value="Unassembled WGS sequence"/>
</dbReference>
<protein>
    <submittedName>
        <fullName evidence="1">Uncharacterized protein</fullName>
    </submittedName>
</protein>
<organism evidence="1 2">
    <name type="scientific">Prunus armeniaca</name>
    <name type="common">Apricot</name>
    <name type="synonym">Armeniaca vulgaris</name>
    <dbReference type="NCBI Taxonomy" id="36596"/>
    <lineage>
        <taxon>Eukaryota</taxon>
        <taxon>Viridiplantae</taxon>
        <taxon>Streptophyta</taxon>
        <taxon>Embryophyta</taxon>
        <taxon>Tracheophyta</taxon>
        <taxon>Spermatophyta</taxon>
        <taxon>Magnoliopsida</taxon>
        <taxon>eudicotyledons</taxon>
        <taxon>Gunneridae</taxon>
        <taxon>Pentapetalae</taxon>
        <taxon>rosids</taxon>
        <taxon>fabids</taxon>
        <taxon>Rosales</taxon>
        <taxon>Rosaceae</taxon>
        <taxon>Amygdaloideae</taxon>
        <taxon>Amygdaleae</taxon>
        <taxon>Prunus</taxon>
    </lineage>
</organism>
<name>A0A6J5VXT6_PRUAR</name>
<reference evidence="1 2" key="1">
    <citation type="submission" date="2020-05" db="EMBL/GenBank/DDBJ databases">
        <authorList>
            <person name="Campoy J."/>
            <person name="Schneeberger K."/>
            <person name="Spophaly S."/>
        </authorList>
    </citation>
    <scope>NUCLEOTIDE SEQUENCE [LARGE SCALE GENOMIC DNA]</scope>
    <source>
        <strain evidence="1">PruArmRojPasFocal</strain>
    </source>
</reference>
<evidence type="ECO:0000313" key="1">
    <source>
        <dbReference type="EMBL" id="CAB4290658.1"/>
    </source>
</evidence>
<evidence type="ECO:0000313" key="2">
    <source>
        <dbReference type="Proteomes" id="UP000507222"/>
    </source>
</evidence>